<proteinExistence type="inferred from homology"/>
<evidence type="ECO:0000259" key="17">
    <source>
        <dbReference type="Pfam" id="PF04678"/>
    </source>
</evidence>
<keyword evidence="6 16" id="KW-0812">Transmembrane</keyword>
<keyword evidence="13" id="KW-0407">Ion channel</keyword>
<dbReference type="GO" id="GO:0015292">
    <property type="term" value="F:uniporter activity"/>
    <property type="evidence" value="ECO:0007669"/>
    <property type="project" value="TreeGrafter"/>
</dbReference>
<keyword evidence="9 16" id="KW-1133">Transmembrane helix</keyword>
<evidence type="ECO:0000313" key="19">
    <source>
        <dbReference type="Proteomes" id="UP000825935"/>
    </source>
</evidence>
<evidence type="ECO:0000256" key="14">
    <source>
        <dbReference type="ARBA" id="ARBA00036634"/>
    </source>
</evidence>
<keyword evidence="19" id="KW-1185">Reference proteome</keyword>
<dbReference type="GO" id="GO:0036444">
    <property type="term" value="P:calcium import into the mitochondrion"/>
    <property type="evidence" value="ECO:0007669"/>
    <property type="project" value="UniProtKB-ARBA"/>
</dbReference>
<dbReference type="EMBL" id="CM035425">
    <property type="protein sequence ID" value="KAH7331351.1"/>
    <property type="molecule type" value="Genomic_DNA"/>
</dbReference>
<dbReference type="OrthoDB" id="278338at2759"/>
<dbReference type="PANTHER" id="PTHR13462">
    <property type="entry name" value="CALCIUM UNIPORTER PROTEIN, MITOCHONDRIAL"/>
    <property type="match status" value="1"/>
</dbReference>
<evidence type="ECO:0000256" key="16">
    <source>
        <dbReference type="SAM" id="Phobius"/>
    </source>
</evidence>
<evidence type="ECO:0000256" key="6">
    <source>
        <dbReference type="ARBA" id="ARBA00022692"/>
    </source>
</evidence>
<evidence type="ECO:0000256" key="1">
    <source>
        <dbReference type="ARBA" id="ARBA00004448"/>
    </source>
</evidence>
<evidence type="ECO:0000256" key="2">
    <source>
        <dbReference type="ARBA" id="ARBA00005653"/>
    </source>
</evidence>
<dbReference type="InterPro" id="IPR006769">
    <property type="entry name" value="MCU_C"/>
</dbReference>
<protein>
    <recommendedName>
        <fullName evidence="17">Calcium uniporter protein C-terminal domain-containing protein</fullName>
    </recommendedName>
</protein>
<comment type="similarity">
    <text evidence="2">Belongs to the MCU (TC 1.A.77) family.</text>
</comment>
<keyword evidence="5" id="KW-0107">Calcium channel</keyword>
<feature type="region of interest" description="Disordered" evidence="15">
    <location>
        <begin position="114"/>
        <end position="142"/>
    </location>
</feature>
<keyword evidence="3" id="KW-0813">Transport</keyword>
<evidence type="ECO:0000256" key="12">
    <source>
        <dbReference type="ARBA" id="ARBA00023136"/>
    </source>
</evidence>
<evidence type="ECO:0000256" key="4">
    <source>
        <dbReference type="ARBA" id="ARBA00022568"/>
    </source>
</evidence>
<keyword evidence="8" id="KW-0106">Calcium</keyword>
<comment type="caution">
    <text evidence="18">The sequence shown here is derived from an EMBL/GenBank/DDBJ whole genome shotgun (WGS) entry which is preliminary data.</text>
</comment>
<sequence length="365" mass="41151">MVNNTMRRGLRHLLLQARKAGAERRADVYSTCRPSSQLIGHQQHDTPPSFIHSFIFTRSCYGLASPFASGSLAHPDSPVASTSSSVSSSTFQSSKAHYVKLSSTDKGSVIDSHCGHPGEMGAGTARSEEYSSKESSRGLTTQALSDPETRKLLKLIKMDDFKKRMYSSGKHCMPIEEAMDLCKQTGTAASDAEAQEIVRSLDEAGTVLIFRRKVFLQPEKVAEALSRAMPLPLAQEDDPRKEEYLRMLKEKEEIDCIAHKQVRHMLWAALGALSAQSVIFFRLTFWELSWDVMEPIAFFVTSSSLLAGFFFFVLTHRDPSYHDFMDTLFLSKQRKLMKKRNFDMERFKELKAMWCLPSTNEGSHV</sequence>
<evidence type="ECO:0000256" key="11">
    <source>
        <dbReference type="ARBA" id="ARBA00023128"/>
    </source>
</evidence>
<dbReference type="GO" id="GO:0051560">
    <property type="term" value="P:mitochondrial calcium ion homeostasis"/>
    <property type="evidence" value="ECO:0007669"/>
    <property type="project" value="InterPro"/>
</dbReference>
<dbReference type="AlphaFoldDB" id="A0A8T2SFW5"/>
<feature type="compositionally biased region" description="Basic and acidic residues" evidence="15">
    <location>
        <begin position="126"/>
        <end position="136"/>
    </location>
</feature>
<gene>
    <name evidence="18" type="ORF">KP509_20G028700</name>
</gene>
<dbReference type="GO" id="GO:0005262">
    <property type="term" value="F:calcium channel activity"/>
    <property type="evidence" value="ECO:0007669"/>
    <property type="project" value="UniProtKB-KW"/>
</dbReference>
<evidence type="ECO:0000313" key="18">
    <source>
        <dbReference type="EMBL" id="KAH7331351.1"/>
    </source>
</evidence>
<comment type="catalytic activity">
    <reaction evidence="14">
        <text>Ca(2+)(in) = Ca(2+)(out)</text>
        <dbReference type="Rhea" id="RHEA:29671"/>
        <dbReference type="ChEBI" id="CHEBI:29108"/>
    </reaction>
</comment>
<feature type="transmembrane region" description="Helical" evidence="16">
    <location>
        <begin position="296"/>
        <end position="315"/>
    </location>
</feature>
<evidence type="ECO:0000256" key="15">
    <source>
        <dbReference type="SAM" id="MobiDB-lite"/>
    </source>
</evidence>
<keyword evidence="12 16" id="KW-0472">Membrane</keyword>
<evidence type="ECO:0000256" key="9">
    <source>
        <dbReference type="ARBA" id="ARBA00022989"/>
    </source>
</evidence>
<evidence type="ECO:0000256" key="10">
    <source>
        <dbReference type="ARBA" id="ARBA00023065"/>
    </source>
</evidence>
<dbReference type="GO" id="GO:1990246">
    <property type="term" value="C:uniplex complex"/>
    <property type="evidence" value="ECO:0007669"/>
    <property type="project" value="TreeGrafter"/>
</dbReference>
<accession>A0A8T2SFW5</accession>
<evidence type="ECO:0000256" key="8">
    <source>
        <dbReference type="ARBA" id="ARBA00022837"/>
    </source>
</evidence>
<dbReference type="Proteomes" id="UP000825935">
    <property type="component" value="Chromosome 20"/>
</dbReference>
<evidence type="ECO:0000256" key="3">
    <source>
        <dbReference type="ARBA" id="ARBA00022448"/>
    </source>
</evidence>
<feature type="transmembrane region" description="Helical" evidence="16">
    <location>
        <begin position="265"/>
        <end position="284"/>
    </location>
</feature>
<keyword evidence="7" id="KW-0999">Mitochondrion inner membrane</keyword>
<name>A0A8T2SFW5_CERRI</name>
<keyword evidence="10" id="KW-0406">Ion transport</keyword>
<reference evidence="18" key="1">
    <citation type="submission" date="2021-08" db="EMBL/GenBank/DDBJ databases">
        <title>WGS assembly of Ceratopteris richardii.</title>
        <authorList>
            <person name="Marchant D.B."/>
            <person name="Chen G."/>
            <person name="Jenkins J."/>
            <person name="Shu S."/>
            <person name="Leebens-Mack J."/>
            <person name="Grimwood J."/>
            <person name="Schmutz J."/>
            <person name="Soltis P."/>
            <person name="Soltis D."/>
            <person name="Chen Z.-H."/>
        </authorList>
    </citation>
    <scope>NUCLEOTIDE SEQUENCE</scope>
    <source>
        <strain evidence="18">Whitten #5841</strain>
        <tissue evidence="18">Leaf</tissue>
    </source>
</reference>
<organism evidence="18 19">
    <name type="scientific">Ceratopteris richardii</name>
    <name type="common">Triangle waterfern</name>
    <dbReference type="NCBI Taxonomy" id="49495"/>
    <lineage>
        <taxon>Eukaryota</taxon>
        <taxon>Viridiplantae</taxon>
        <taxon>Streptophyta</taxon>
        <taxon>Embryophyta</taxon>
        <taxon>Tracheophyta</taxon>
        <taxon>Polypodiopsida</taxon>
        <taxon>Polypodiidae</taxon>
        <taxon>Polypodiales</taxon>
        <taxon>Pteridineae</taxon>
        <taxon>Pteridaceae</taxon>
        <taxon>Parkerioideae</taxon>
        <taxon>Ceratopteris</taxon>
    </lineage>
</organism>
<feature type="domain" description="Calcium uniporter protein C-terminal" evidence="17">
    <location>
        <begin position="193"/>
        <end position="350"/>
    </location>
</feature>
<keyword evidence="11" id="KW-0496">Mitochondrion</keyword>
<evidence type="ECO:0000256" key="5">
    <source>
        <dbReference type="ARBA" id="ARBA00022673"/>
    </source>
</evidence>
<evidence type="ECO:0000256" key="13">
    <source>
        <dbReference type="ARBA" id="ARBA00023303"/>
    </source>
</evidence>
<comment type="subcellular location">
    <subcellularLocation>
        <location evidence="1">Mitochondrion inner membrane</location>
        <topology evidence="1">Multi-pass membrane protein</topology>
    </subcellularLocation>
</comment>
<dbReference type="PANTHER" id="PTHR13462:SF10">
    <property type="entry name" value="CALCIUM UNIPORTER PROTEIN, MITOCHONDRIAL"/>
    <property type="match status" value="1"/>
</dbReference>
<dbReference type="Pfam" id="PF04678">
    <property type="entry name" value="MCU"/>
    <property type="match status" value="1"/>
</dbReference>
<keyword evidence="4" id="KW-0109">Calcium transport</keyword>
<evidence type="ECO:0000256" key="7">
    <source>
        <dbReference type="ARBA" id="ARBA00022792"/>
    </source>
</evidence>
<dbReference type="InterPro" id="IPR039055">
    <property type="entry name" value="MCU_fam"/>
</dbReference>